<dbReference type="PANTHER" id="PTHR30244">
    <property type="entry name" value="TRANSAMINASE"/>
    <property type="match status" value="1"/>
</dbReference>
<dbReference type="PIRSF" id="PIRSF000390">
    <property type="entry name" value="PLP_StrS"/>
    <property type="match status" value="1"/>
</dbReference>
<dbReference type="InterPro" id="IPR015421">
    <property type="entry name" value="PyrdxlP-dep_Trfase_major"/>
</dbReference>
<comment type="similarity">
    <text evidence="1 4">Belongs to the DegT/DnrJ/EryC1 family.</text>
</comment>
<evidence type="ECO:0000256" key="1">
    <source>
        <dbReference type="ARBA" id="ARBA00037999"/>
    </source>
</evidence>
<organism evidence="5 6">
    <name type="scientific">Tectimicrobiota bacterium</name>
    <dbReference type="NCBI Taxonomy" id="2528274"/>
    <lineage>
        <taxon>Bacteria</taxon>
        <taxon>Pseudomonadati</taxon>
        <taxon>Nitrospinota/Tectimicrobiota group</taxon>
        <taxon>Candidatus Tectimicrobiota</taxon>
    </lineage>
</organism>
<dbReference type="CDD" id="cd00616">
    <property type="entry name" value="AHBA_syn"/>
    <property type="match status" value="1"/>
</dbReference>
<keyword evidence="5" id="KW-0032">Aminotransferase</keyword>
<dbReference type="Proteomes" id="UP000782312">
    <property type="component" value="Unassembled WGS sequence"/>
</dbReference>
<dbReference type="Gene3D" id="3.40.640.10">
    <property type="entry name" value="Type I PLP-dependent aspartate aminotransferase-like (Major domain)"/>
    <property type="match status" value="1"/>
</dbReference>
<comment type="caution">
    <text evidence="5">The sequence shown here is derived from an EMBL/GenBank/DDBJ whole genome shotgun (WGS) entry which is preliminary data.</text>
</comment>
<dbReference type="GO" id="GO:0008483">
    <property type="term" value="F:transaminase activity"/>
    <property type="evidence" value="ECO:0007669"/>
    <property type="project" value="UniProtKB-KW"/>
</dbReference>
<gene>
    <name evidence="5" type="ORF">HYZ11_00110</name>
</gene>
<evidence type="ECO:0000256" key="2">
    <source>
        <dbReference type="PIRSR" id="PIRSR000390-1"/>
    </source>
</evidence>
<dbReference type="InterPro" id="IPR015424">
    <property type="entry name" value="PyrdxlP-dep_Trfase"/>
</dbReference>
<dbReference type="PANTHER" id="PTHR30244:SF34">
    <property type="entry name" value="DTDP-4-AMINO-4,6-DIDEOXYGALACTOSE TRANSAMINASE"/>
    <property type="match status" value="1"/>
</dbReference>
<evidence type="ECO:0000313" key="5">
    <source>
        <dbReference type="EMBL" id="MBI3125990.1"/>
    </source>
</evidence>
<dbReference type="Gene3D" id="3.90.1150.10">
    <property type="entry name" value="Aspartate Aminotransferase, domain 1"/>
    <property type="match status" value="1"/>
</dbReference>
<dbReference type="GO" id="GO:0000271">
    <property type="term" value="P:polysaccharide biosynthetic process"/>
    <property type="evidence" value="ECO:0007669"/>
    <property type="project" value="TreeGrafter"/>
</dbReference>
<evidence type="ECO:0000313" key="6">
    <source>
        <dbReference type="Proteomes" id="UP000782312"/>
    </source>
</evidence>
<name>A0A932HX61_UNCTE</name>
<dbReference type="InterPro" id="IPR015422">
    <property type="entry name" value="PyrdxlP-dep_Trfase_small"/>
</dbReference>
<dbReference type="InterPro" id="IPR000653">
    <property type="entry name" value="DegT/StrS_aminotransferase"/>
</dbReference>
<dbReference type="SUPFAM" id="SSF53383">
    <property type="entry name" value="PLP-dependent transferases"/>
    <property type="match status" value="1"/>
</dbReference>
<sequence>MSRAIQAVRETFLPFARPSMSLAEERVVVESLRSGWLSTGPKVGEFEARFAESVGAKHAVGLNSCTAGLHLSLLLHGIGPGDEVITSPITFASTVNVIVHTGARPAFAEVSERTFNLDPADVETRITPATRAVIVVHFAGMPCLMEEFEDLCRLHRLVLIEDAAHAAGSVYASRPIGARGNLTSFSFYATKNMTTGEGGMLVLEDDEMATRARVLRLHGLSADAWKRYGESGYHHWDIIEPGFKYNMMDLQAALGLQQLARLAEFNARRAEITARYDAAFAGLPGLRPLSHEVPAGWSHPHHLYVLLVDPEKLGFTRDEMMERVQNAKVGVGVHFRAVHLHPYYRRAYGFRPRDFPIAERVGDNVFSIPLFPAMTDQDVEDVIAAVRQAADGGYE</sequence>
<dbReference type="GO" id="GO:0030170">
    <property type="term" value="F:pyridoxal phosphate binding"/>
    <property type="evidence" value="ECO:0007669"/>
    <property type="project" value="TreeGrafter"/>
</dbReference>
<evidence type="ECO:0000256" key="4">
    <source>
        <dbReference type="RuleBase" id="RU004508"/>
    </source>
</evidence>
<dbReference type="AlphaFoldDB" id="A0A932HX61"/>
<reference evidence="5" key="1">
    <citation type="submission" date="2020-07" db="EMBL/GenBank/DDBJ databases">
        <title>Huge and variable diversity of episymbiotic CPR bacteria and DPANN archaea in groundwater ecosystems.</title>
        <authorList>
            <person name="He C.Y."/>
            <person name="Keren R."/>
            <person name="Whittaker M."/>
            <person name="Farag I.F."/>
            <person name="Doudna J."/>
            <person name="Cate J.H.D."/>
            <person name="Banfield J.F."/>
        </authorList>
    </citation>
    <scope>NUCLEOTIDE SEQUENCE</scope>
    <source>
        <strain evidence="5">NC_groundwater_763_Ag_S-0.2um_68_21</strain>
    </source>
</reference>
<protein>
    <submittedName>
        <fullName evidence="5">DegT/DnrJ/EryC1/StrS aminotransferase family protein</fullName>
    </submittedName>
</protein>
<keyword evidence="5" id="KW-0808">Transferase</keyword>
<keyword evidence="3 4" id="KW-0663">Pyridoxal phosphate</keyword>
<dbReference type="EMBL" id="JACPUR010000001">
    <property type="protein sequence ID" value="MBI3125990.1"/>
    <property type="molecule type" value="Genomic_DNA"/>
</dbReference>
<evidence type="ECO:0000256" key="3">
    <source>
        <dbReference type="PIRSR" id="PIRSR000390-2"/>
    </source>
</evidence>
<proteinExistence type="inferred from homology"/>
<feature type="modified residue" description="N6-(pyridoxal phosphate)lysine" evidence="3">
    <location>
        <position position="191"/>
    </location>
</feature>
<dbReference type="Pfam" id="PF01041">
    <property type="entry name" value="DegT_DnrJ_EryC1"/>
    <property type="match status" value="1"/>
</dbReference>
<feature type="active site" description="Proton acceptor" evidence="2">
    <location>
        <position position="191"/>
    </location>
</feature>
<accession>A0A932HX61</accession>